<reference evidence="2" key="1">
    <citation type="journal article" date="2018" name="Front. Microbiol.">
        <title>Beyond the Limits: tRNA Array Units in Mycobacterium Genomes.</title>
        <authorList>
            <person name="Morgado S.M."/>
            <person name="Vicente A.C."/>
        </authorList>
    </citation>
    <scope>NUCLEOTIDE SEQUENCE</scope>
    <source>
        <strain evidence="2">CBMA 213</strain>
        <plasmid evidence="2">pCBMA213_1</plasmid>
    </source>
</reference>
<geneLocation type="plasmid" evidence="2">
    <name>pCBMA213_1</name>
</geneLocation>
<dbReference type="RefSeq" id="WP_155921967.1">
    <property type="nucleotide sequence ID" value="NZ_MF600313.1"/>
</dbReference>
<gene>
    <name evidence="2" type="primary">whiA</name>
    <name evidence="2" type="ORF">B5P44_p00235</name>
</gene>
<feature type="domain" description="Sporulation regulator WhiA C-terminal" evidence="1">
    <location>
        <begin position="21"/>
        <end position="99"/>
    </location>
</feature>
<keyword evidence="2" id="KW-0614">Plasmid</keyword>
<proteinExistence type="predicted"/>
<accession>A0A343VRK6</accession>
<organism evidence="2">
    <name type="scientific">Mycolicibacterium sp. CBMA 213</name>
    <dbReference type="NCBI Taxonomy" id="1968788"/>
    <lineage>
        <taxon>Bacteria</taxon>
        <taxon>Bacillati</taxon>
        <taxon>Actinomycetota</taxon>
        <taxon>Actinomycetes</taxon>
        <taxon>Mycobacteriales</taxon>
        <taxon>Mycobacteriaceae</taxon>
        <taxon>Mycolicibacterium</taxon>
    </lineage>
</organism>
<protein>
    <submittedName>
        <fullName evidence="2">Sporulation transcription regulator WhiA</fullName>
    </submittedName>
</protein>
<evidence type="ECO:0000313" key="2">
    <source>
        <dbReference type="EMBL" id="AVN58530.1"/>
    </source>
</evidence>
<evidence type="ECO:0000259" key="1">
    <source>
        <dbReference type="Pfam" id="PF02650"/>
    </source>
</evidence>
<name>A0A343VRK6_9MYCO</name>
<dbReference type="InterPro" id="IPR023054">
    <property type="entry name" value="Sporulation_regulator_WhiA_C"/>
</dbReference>
<dbReference type="EMBL" id="MF600313">
    <property type="protein sequence ID" value="AVN58530.1"/>
    <property type="molecule type" value="Genomic_DNA"/>
</dbReference>
<sequence>MTHNAIHNRKSATTLSFLMEANANRTRQAAQARVAEANHALAAIRASGVNLPMPKNVSRQQVIDVLELRTAHPTASLRELASLMTPPTTKDTYAAQLRRACAFGAGVAAKRHVAGTEQL</sequence>
<dbReference type="Pfam" id="PF02650">
    <property type="entry name" value="HTH_WhiA"/>
    <property type="match status" value="1"/>
</dbReference>
<dbReference type="AlphaFoldDB" id="A0A343VRK6"/>